<dbReference type="InterPro" id="IPR011055">
    <property type="entry name" value="Dup_hybrid_motif"/>
</dbReference>
<organism evidence="11 12">
    <name type="scientific">Thiomicrospira cyclica (strain DSM 14477 / JCM 11371 / ALM1)</name>
    <name type="common">Thioalkalimicrobium cyclicum</name>
    <dbReference type="NCBI Taxonomy" id="717773"/>
    <lineage>
        <taxon>Bacteria</taxon>
        <taxon>Pseudomonadati</taxon>
        <taxon>Pseudomonadota</taxon>
        <taxon>Gammaproteobacteria</taxon>
        <taxon>Thiotrichales</taxon>
        <taxon>Piscirickettsiaceae</taxon>
        <taxon>Thiomicrospira</taxon>
    </lineage>
</organism>
<dbReference type="AlphaFoldDB" id="F6D8V6"/>
<dbReference type="eggNOG" id="COG0739">
    <property type="taxonomic scope" value="Bacteria"/>
</dbReference>
<dbReference type="Pfam" id="PF19425">
    <property type="entry name" value="Csd3_N2"/>
    <property type="match status" value="1"/>
</dbReference>
<dbReference type="PANTHER" id="PTHR21666:SF288">
    <property type="entry name" value="CELL DIVISION PROTEIN YTFB"/>
    <property type="match status" value="1"/>
</dbReference>
<feature type="chain" id="PRO_5003333005" evidence="8">
    <location>
        <begin position="36"/>
        <end position="439"/>
    </location>
</feature>
<evidence type="ECO:0000256" key="8">
    <source>
        <dbReference type="SAM" id="SignalP"/>
    </source>
</evidence>
<dbReference type="Gene3D" id="2.70.70.10">
    <property type="entry name" value="Glucose Permease (Domain IIA)"/>
    <property type="match status" value="1"/>
</dbReference>
<dbReference type="EMBL" id="CP002776">
    <property type="protein sequence ID" value="AEG31956.1"/>
    <property type="molecule type" value="Genomic_DNA"/>
</dbReference>
<protein>
    <submittedName>
        <fullName evidence="11">Peptidase M23</fullName>
    </submittedName>
</protein>
<keyword evidence="12" id="KW-1185">Reference proteome</keyword>
<dbReference type="FunFam" id="2.70.70.10:FF:000002">
    <property type="entry name" value="Murein DD-endopeptidase MepM"/>
    <property type="match status" value="1"/>
</dbReference>
<dbReference type="MEROPS" id="M23.009"/>
<feature type="domain" description="M23ase beta-sheet core" evidence="9">
    <location>
        <begin position="299"/>
        <end position="394"/>
    </location>
</feature>
<dbReference type="Proteomes" id="UP000009232">
    <property type="component" value="Chromosome"/>
</dbReference>
<dbReference type="HOGENOM" id="CLU_026846_4_1_6"/>
<evidence type="ECO:0000259" key="9">
    <source>
        <dbReference type="Pfam" id="PF01551"/>
    </source>
</evidence>
<keyword evidence="5" id="KW-0378">Hydrolase</keyword>
<dbReference type="Gene3D" id="3.10.450.350">
    <property type="match status" value="1"/>
</dbReference>
<evidence type="ECO:0000256" key="4">
    <source>
        <dbReference type="ARBA" id="ARBA00022723"/>
    </source>
</evidence>
<name>F6D8V6_THICA</name>
<dbReference type="STRING" id="717773.Thicy_1189"/>
<keyword evidence="6" id="KW-0862">Zinc</keyword>
<evidence type="ECO:0000256" key="7">
    <source>
        <dbReference type="ARBA" id="ARBA00023049"/>
    </source>
</evidence>
<evidence type="ECO:0000313" key="12">
    <source>
        <dbReference type="Proteomes" id="UP000009232"/>
    </source>
</evidence>
<keyword evidence="7" id="KW-0482">Metalloprotease</keyword>
<dbReference type="SUPFAM" id="SSF51261">
    <property type="entry name" value="Duplicated hybrid motif"/>
    <property type="match status" value="1"/>
</dbReference>
<comment type="cofactor">
    <cofactor evidence="1">
        <name>Zn(2+)</name>
        <dbReference type="ChEBI" id="CHEBI:29105"/>
    </cofactor>
</comment>
<proteinExistence type="predicted"/>
<evidence type="ECO:0000313" key="11">
    <source>
        <dbReference type="EMBL" id="AEG31956.1"/>
    </source>
</evidence>
<sequence length="439" mass="49897">MPQLPHFRIASASKRLAILFALLLSASVLSQTAHATTDSYQRVSLELPEPSRIDTLVQNENTIEQPALREHRYTLQRNQSLSHALQGIADNGNLLWRIGRHENAHYFTRLRTGDELVMWLTEDGELARMELNRTPTLTYILETNDELADGMAIYAERKEVKTRIVMASGDISDSFYLGVQAVGASPRTIMNLADIYSWEVDFVRELREGDEFTIIYERRYIDGEYIGDGAILAAQLNLKHRNRTINAFRFEQDGELLGYFNENGDNLRKAFMRNPINYTRISSRFQRGRYHPVLQEIRDHKGVDYAAPTGTPIYAAGDGTVKFRGWGRGYGNYIILQHAGRYETVYGHMSRFGKFQQGQRVKQGDVIGYVGMTGLATGPHLHYEFRINGVHHDPLTVEFPGGDPVAAEHKTTFAQWAGLLNSQLRRTDPEVTQLATLFE</sequence>
<dbReference type="GO" id="GO:0006508">
    <property type="term" value="P:proteolysis"/>
    <property type="evidence" value="ECO:0007669"/>
    <property type="project" value="UniProtKB-KW"/>
</dbReference>
<dbReference type="RefSeq" id="WP_013835732.1">
    <property type="nucleotide sequence ID" value="NC_015581.1"/>
</dbReference>
<accession>F6D8V6</accession>
<evidence type="ECO:0000256" key="3">
    <source>
        <dbReference type="ARBA" id="ARBA00022670"/>
    </source>
</evidence>
<dbReference type="GO" id="GO:0004222">
    <property type="term" value="F:metalloendopeptidase activity"/>
    <property type="evidence" value="ECO:0007669"/>
    <property type="project" value="TreeGrafter"/>
</dbReference>
<evidence type="ECO:0000256" key="2">
    <source>
        <dbReference type="ARBA" id="ARBA00004196"/>
    </source>
</evidence>
<feature type="domain" description="Csd3-like second N-terminal" evidence="10">
    <location>
        <begin position="166"/>
        <end position="286"/>
    </location>
</feature>
<dbReference type="InterPro" id="IPR045834">
    <property type="entry name" value="Csd3_N2"/>
</dbReference>
<feature type="signal peptide" evidence="8">
    <location>
        <begin position="1"/>
        <end position="35"/>
    </location>
</feature>
<comment type="subcellular location">
    <subcellularLocation>
        <location evidence="2">Cell envelope</location>
    </subcellularLocation>
</comment>
<keyword evidence="3" id="KW-0645">Protease</keyword>
<evidence type="ECO:0000259" key="10">
    <source>
        <dbReference type="Pfam" id="PF19425"/>
    </source>
</evidence>
<keyword evidence="4" id="KW-0479">Metal-binding</keyword>
<dbReference type="KEGG" id="tcy:Thicy_1189"/>
<dbReference type="InterPro" id="IPR050570">
    <property type="entry name" value="Cell_wall_metabolism_enzyme"/>
</dbReference>
<dbReference type="GO" id="GO:0046872">
    <property type="term" value="F:metal ion binding"/>
    <property type="evidence" value="ECO:0007669"/>
    <property type="project" value="UniProtKB-KW"/>
</dbReference>
<dbReference type="Pfam" id="PF01551">
    <property type="entry name" value="Peptidase_M23"/>
    <property type="match status" value="1"/>
</dbReference>
<gene>
    <name evidence="11" type="ordered locus">Thicy_1189</name>
</gene>
<dbReference type="CDD" id="cd12797">
    <property type="entry name" value="M23_peptidase"/>
    <property type="match status" value="1"/>
</dbReference>
<dbReference type="GO" id="GO:0030313">
    <property type="term" value="C:cell envelope"/>
    <property type="evidence" value="ECO:0007669"/>
    <property type="project" value="UniProtKB-SubCell"/>
</dbReference>
<evidence type="ECO:0000256" key="5">
    <source>
        <dbReference type="ARBA" id="ARBA00022801"/>
    </source>
</evidence>
<dbReference type="OrthoDB" id="9805070at2"/>
<evidence type="ECO:0000256" key="6">
    <source>
        <dbReference type="ARBA" id="ARBA00022833"/>
    </source>
</evidence>
<evidence type="ECO:0000256" key="1">
    <source>
        <dbReference type="ARBA" id="ARBA00001947"/>
    </source>
</evidence>
<reference evidence="11 12" key="1">
    <citation type="submission" date="2011-05" db="EMBL/GenBank/DDBJ databases">
        <title>Complete sequence of Thioalkalimicrobium cyclicum ALM1.</title>
        <authorList>
            <consortium name="US DOE Joint Genome Institute"/>
            <person name="Lucas S."/>
            <person name="Han J."/>
            <person name="Lapidus A."/>
            <person name="Cheng J.-F."/>
            <person name="Goodwin L."/>
            <person name="Pitluck S."/>
            <person name="Peters L."/>
            <person name="Mikhailova N."/>
            <person name="Davenport K."/>
            <person name="Han C."/>
            <person name="Tapia R."/>
            <person name="Land M."/>
            <person name="Hauser L."/>
            <person name="Kyrpides N."/>
            <person name="Ivanova N."/>
            <person name="Pagani I."/>
            <person name="Kappler U."/>
            <person name="Woyke T."/>
        </authorList>
    </citation>
    <scope>NUCLEOTIDE SEQUENCE [LARGE SCALE GENOMIC DNA]</scope>
    <source>
        <strain evidence="12">DSM 14477 / JCM 11371 / ALM1</strain>
    </source>
</reference>
<dbReference type="PANTHER" id="PTHR21666">
    <property type="entry name" value="PEPTIDASE-RELATED"/>
    <property type="match status" value="1"/>
</dbReference>
<dbReference type="InterPro" id="IPR016047">
    <property type="entry name" value="M23ase_b-sheet_dom"/>
</dbReference>
<keyword evidence="8" id="KW-0732">Signal</keyword>